<evidence type="ECO:0000313" key="2">
    <source>
        <dbReference type="Proteomes" id="UP000053593"/>
    </source>
</evidence>
<reference evidence="1 2" key="1">
    <citation type="submission" date="2014-04" db="EMBL/GenBank/DDBJ databases">
        <title>Evolutionary Origins and Diversification of the Mycorrhizal Mutualists.</title>
        <authorList>
            <consortium name="DOE Joint Genome Institute"/>
            <consortium name="Mycorrhizal Genomics Consortium"/>
            <person name="Kohler A."/>
            <person name="Kuo A."/>
            <person name="Nagy L.G."/>
            <person name="Floudas D."/>
            <person name="Copeland A."/>
            <person name="Barry K.W."/>
            <person name="Cichocki N."/>
            <person name="Veneault-Fourrey C."/>
            <person name="LaButti K."/>
            <person name="Lindquist E.A."/>
            <person name="Lipzen A."/>
            <person name="Lundell T."/>
            <person name="Morin E."/>
            <person name="Murat C."/>
            <person name="Riley R."/>
            <person name="Ohm R."/>
            <person name="Sun H."/>
            <person name="Tunlid A."/>
            <person name="Henrissat B."/>
            <person name="Grigoriev I.V."/>
            <person name="Hibbett D.S."/>
            <person name="Martin F."/>
        </authorList>
    </citation>
    <scope>NUCLEOTIDE SEQUENCE [LARGE SCALE GENOMIC DNA]</scope>
    <source>
        <strain evidence="1 2">FD-317 M1</strain>
    </source>
</reference>
<protein>
    <submittedName>
        <fullName evidence="1">Uncharacterized protein</fullName>
    </submittedName>
</protein>
<accession>A0A0D0CEY2</accession>
<dbReference type="AlphaFoldDB" id="A0A0D0CEY2"/>
<name>A0A0D0CEY2_9AGAR</name>
<proteinExistence type="predicted"/>
<dbReference type="EMBL" id="KN834796">
    <property type="protein sequence ID" value="KIK56617.1"/>
    <property type="molecule type" value="Genomic_DNA"/>
</dbReference>
<dbReference type="InterPro" id="IPR027417">
    <property type="entry name" value="P-loop_NTPase"/>
</dbReference>
<dbReference type="Proteomes" id="UP000053593">
    <property type="component" value="Unassembled WGS sequence"/>
</dbReference>
<evidence type="ECO:0000313" key="1">
    <source>
        <dbReference type="EMBL" id="KIK56617.1"/>
    </source>
</evidence>
<dbReference type="HOGENOM" id="CLU_135743_0_0_1"/>
<dbReference type="Gene3D" id="3.40.50.300">
    <property type="entry name" value="P-loop containing nucleotide triphosphate hydrolases"/>
    <property type="match status" value="1"/>
</dbReference>
<sequence length="167" mass="18316">MLFTVLNTNCHHPSIKRLQRSPTLQNTIPTAAMYQPQNSSGRSILSSASNVAIHGSPIFHAAGRDVHHVQVNQYYNKDEIDALRDDLGKLIQSRKPDPLLPPSKVLICPSPSPYFVGRQDILDQLSGIFSMPVAHSSIQQKVVPLVASGGTGKTQAVLKFVAENHFR</sequence>
<keyword evidence="2" id="KW-1185">Reference proteome</keyword>
<gene>
    <name evidence="1" type="ORF">GYMLUDRAFT_779476</name>
</gene>
<organism evidence="1 2">
    <name type="scientific">Collybiopsis luxurians FD-317 M1</name>
    <dbReference type="NCBI Taxonomy" id="944289"/>
    <lineage>
        <taxon>Eukaryota</taxon>
        <taxon>Fungi</taxon>
        <taxon>Dikarya</taxon>
        <taxon>Basidiomycota</taxon>
        <taxon>Agaricomycotina</taxon>
        <taxon>Agaricomycetes</taxon>
        <taxon>Agaricomycetidae</taxon>
        <taxon>Agaricales</taxon>
        <taxon>Marasmiineae</taxon>
        <taxon>Omphalotaceae</taxon>
        <taxon>Collybiopsis</taxon>
        <taxon>Collybiopsis luxurians</taxon>
    </lineage>
</organism>
<dbReference type="OrthoDB" id="3258722at2759"/>